<evidence type="ECO:0000313" key="1">
    <source>
        <dbReference type="EMBL" id="ORM50625.1"/>
    </source>
</evidence>
<dbReference type="AlphaFoldDB" id="A0A1X1BRC0"/>
<protein>
    <recommendedName>
        <fullName evidence="3">DUF2681 domain-containing protein</fullName>
    </recommendedName>
</protein>
<evidence type="ECO:0008006" key="3">
    <source>
        <dbReference type="Google" id="ProtNLM"/>
    </source>
</evidence>
<dbReference type="RefSeq" id="WP_094122089.1">
    <property type="nucleotide sequence ID" value="NZ_MLFN01000094.1"/>
</dbReference>
<gene>
    <name evidence="1" type="ORF">HA41_18790</name>
</gene>
<dbReference type="OrthoDB" id="9942093at2"/>
<organism evidence="1 2">
    <name type="scientific">Pantoea conspicua</name>
    <dbReference type="NCBI Taxonomy" id="472705"/>
    <lineage>
        <taxon>Bacteria</taxon>
        <taxon>Pseudomonadati</taxon>
        <taxon>Pseudomonadota</taxon>
        <taxon>Gammaproteobacteria</taxon>
        <taxon>Enterobacterales</taxon>
        <taxon>Erwiniaceae</taxon>
        <taxon>Pantoea</taxon>
    </lineage>
</organism>
<keyword evidence="2" id="KW-1185">Reference proteome</keyword>
<name>A0A1X1BRC0_9GAMM</name>
<proteinExistence type="predicted"/>
<reference evidence="1 2" key="1">
    <citation type="journal article" date="2017" name="Antonie Van Leeuwenhoek">
        <title>Phylogenomic resolution of the bacterial genus Pantoea and its relationship with Erwinia and Tatumella.</title>
        <authorList>
            <person name="Palmer M."/>
            <person name="Steenkamp E.T."/>
            <person name="Coetzee M.P."/>
            <person name="Chan W.Y."/>
            <person name="van Zyl E."/>
            <person name="De Maayer P."/>
            <person name="Coutinho T.A."/>
            <person name="Blom J."/>
            <person name="Smits T.H."/>
            <person name="Duffy B."/>
            <person name="Venter S.N."/>
        </authorList>
    </citation>
    <scope>NUCLEOTIDE SEQUENCE [LARGE SCALE GENOMIC DNA]</scope>
    <source>
        <strain evidence="1 2">LMG 24534</strain>
    </source>
</reference>
<comment type="caution">
    <text evidence="1">The sequence shown here is derived from an EMBL/GenBank/DDBJ whole genome shotgun (WGS) entry which is preliminary data.</text>
</comment>
<dbReference type="EMBL" id="MLFN01000094">
    <property type="protein sequence ID" value="ORM50625.1"/>
    <property type="molecule type" value="Genomic_DNA"/>
</dbReference>
<evidence type="ECO:0000313" key="2">
    <source>
        <dbReference type="Proteomes" id="UP000193933"/>
    </source>
</evidence>
<dbReference type="Proteomes" id="UP000193933">
    <property type="component" value="Unassembled WGS sequence"/>
</dbReference>
<accession>A0A1X1BRC0</accession>
<sequence length="88" mass="9754">MQTLLTVLAVIAGLVVAAFGLGRSSGKKAFETKASAERASVQAEESEKHVEVLKNAVDVRQDISSQPDAAVSERLRKRWRHEGDWHWL</sequence>